<proteinExistence type="inferred from homology"/>
<evidence type="ECO:0000313" key="9">
    <source>
        <dbReference type="EMBL" id="CUV31074.1"/>
    </source>
</evidence>
<dbReference type="InterPro" id="IPR025700">
    <property type="entry name" value="Lys/Orn_oxygenase"/>
</dbReference>
<evidence type="ECO:0000313" key="10">
    <source>
        <dbReference type="Proteomes" id="UP000262427"/>
    </source>
</evidence>
<dbReference type="Gene3D" id="3.50.50.60">
    <property type="entry name" value="FAD/NAD(P)-binding domain"/>
    <property type="match status" value="1"/>
</dbReference>
<name>A0A0S4V8T8_RALSL</name>
<organism evidence="9">
    <name type="scientific">Ralstonia solanacearum</name>
    <name type="common">Pseudomonas solanacearum</name>
    <dbReference type="NCBI Taxonomy" id="305"/>
    <lineage>
        <taxon>Bacteria</taxon>
        <taxon>Pseudomonadati</taxon>
        <taxon>Pseudomonadota</taxon>
        <taxon>Betaproteobacteria</taxon>
        <taxon>Burkholderiales</taxon>
        <taxon>Burkholderiaceae</taxon>
        <taxon>Ralstonia</taxon>
        <taxon>Ralstonia solanacearum species complex</taxon>
    </lineage>
</organism>
<protein>
    <submittedName>
        <fullName evidence="9">Lysine N6-hydroxylase/L-ornithine N5-oxygenase family protein</fullName>
    </submittedName>
    <submittedName>
        <fullName evidence="8">Ornithine monooxygenase</fullName>
    </submittedName>
</protein>
<dbReference type="Proteomes" id="UP000262427">
    <property type="component" value="Chromosome MP"/>
</dbReference>
<evidence type="ECO:0000313" key="8">
    <source>
        <dbReference type="EMBL" id="AYA49500.1"/>
    </source>
</evidence>
<sequence>MSKSYDVVGIGFGPANLALAIALEEAGFAGSCLFLERRPSPQWQPEMLLPRSDIQNHPCRDLVTPRNPRSRYTFMNFLFENGRLFEHLNLGIEFPLRVEYAQYVSWAAGFFADRVRYDTPVTQLSRLSGDSGYRIETADGQRYTARSVVVAPGRTPLIPQAFQSLPNARAFHLTELASRLEQLEQTREIRHIAVLGGSQSAAEIVVHLRAKYPQARISNIMRGYGYRLKDTSQFSEHVYFPEFVDYYYGISKDAKRQLNRHLHYTNYSAVDGDVIRELYLTLYEDRLRNENRIDMLSLSEVVAARDDGTHVSIDLREVNTGERTTLGKVDAVVLATGFRNLGLGENEERVPPLLAGLADDLAMDDDGCLHIERDYALLPRPGSALAPLYLNGLCESSHGYGDAGSFSLLALRAAEIQRSLSAHLEAAGPAARHAEPADPAALTPA</sequence>
<dbReference type="PANTHER" id="PTHR42802">
    <property type="entry name" value="MONOOXYGENASE"/>
    <property type="match status" value="1"/>
</dbReference>
<evidence type="ECO:0000256" key="6">
    <source>
        <dbReference type="ARBA" id="ARBA00022857"/>
    </source>
</evidence>
<dbReference type="InterPro" id="IPR036188">
    <property type="entry name" value="FAD/NAD-bd_sf"/>
</dbReference>
<evidence type="ECO:0000256" key="5">
    <source>
        <dbReference type="ARBA" id="ARBA00022827"/>
    </source>
</evidence>
<keyword evidence="4" id="KW-0285">Flavoprotein</keyword>
<dbReference type="PRINTS" id="PR00368">
    <property type="entry name" value="FADPNR"/>
</dbReference>
<reference evidence="9" key="1">
    <citation type="submission" date="2015-10" db="EMBL/GenBank/DDBJ databases">
        <authorList>
            <person name="Gilbert D.G."/>
        </authorList>
    </citation>
    <scope>NUCLEOTIDE SEQUENCE</scope>
    <source>
        <strain evidence="9">Phyl III-seqv23</strain>
    </source>
</reference>
<keyword evidence="8" id="KW-0503">Monooxygenase</keyword>
<reference evidence="10" key="3">
    <citation type="submission" date="2018-01" db="EMBL/GenBank/DDBJ databases">
        <title>Raltonia solanacearum P824 infects blueberry.</title>
        <authorList>
            <person name="Bocsanczy A.M."/>
            <person name="Norman D.J."/>
        </authorList>
    </citation>
    <scope>NUCLEOTIDE SEQUENCE [LARGE SCALE GENOMIC DNA]</scope>
    <source>
        <strain evidence="10">P824</strain>
    </source>
</reference>
<comment type="cofactor">
    <cofactor evidence="1">
        <name>FAD</name>
        <dbReference type="ChEBI" id="CHEBI:57692"/>
    </cofactor>
</comment>
<dbReference type="PANTHER" id="PTHR42802:SF1">
    <property type="entry name" value="L-ORNITHINE N(5)-MONOOXYGENASE"/>
    <property type="match status" value="1"/>
</dbReference>
<dbReference type="Pfam" id="PF13434">
    <property type="entry name" value="Lys_Orn_oxgnase"/>
    <property type="match status" value="1"/>
</dbReference>
<dbReference type="GO" id="GO:0006879">
    <property type="term" value="P:intracellular iron ion homeostasis"/>
    <property type="evidence" value="ECO:0007669"/>
    <property type="project" value="TreeGrafter"/>
</dbReference>
<evidence type="ECO:0000256" key="2">
    <source>
        <dbReference type="ARBA" id="ARBA00004924"/>
    </source>
</evidence>
<evidence type="ECO:0000256" key="4">
    <source>
        <dbReference type="ARBA" id="ARBA00022630"/>
    </source>
</evidence>
<evidence type="ECO:0000256" key="1">
    <source>
        <dbReference type="ARBA" id="ARBA00001974"/>
    </source>
</evidence>
<keyword evidence="5" id="KW-0274">FAD</keyword>
<gene>
    <name evidence="8" type="ORF">RSP824_24460</name>
    <name evidence="9" type="ORF">RUN1985_v1_800008</name>
</gene>
<comment type="pathway">
    <text evidence="2">Siderophore biosynthesis.</text>
</comment>
<accession>A0A0S4V8T8</accession>
<evidence type="ECO:0000256" key="3">
    <source>
        <dbReference type="ARBA" id="ARBA00007588"/>
    </source>
</evidence>
<reference evidence="8" key="2">
    <citation type="submission" date="2018-01" db="EMBL/GenBank/DDBJ databases">
        <title>Ralstonia pseudosolanacearum P824 infects blueberry.</title>
        <authorList>
            <person name="Bocsanczy A.M."/>
            <person name="Norman D.J."/>
        </authorList>
    </citation>
    <scope>NUCLEOTIDE SEQUENCE</scope>
    <source>
        <strain evidence="8">P824</strain>
    </source>
</reference>
<comment type="similarity">
    <text evidence="3">Belongs to the lysine N(6)-hydroxylase/L-ornithine N(5)-oxygenase family.</text>
</comment>
<dbReference type="EMBL" id="CP025742">
    <property type="protein sequence ID" value="AYA49500.1"/>
    <property type="molecule type" value="Genomic_DNA"/>
</dbReference>
<dbReference type="GO" id="GO:0004497">
    <property type="term" value="F:monooxygenase activity"/>
    <property type="evidence" value="ECO:0007669"/>
    <property type="project" value="UniProtKB-KW"/>
</dbReference>
<dbReference type="EMBL" id="LN899824">
    <property type="protein sequence ID" value="CUV31074.1"/>
    <property type="molecule type" value="Genomic_DNA"/>
</dbReference>
<evidence type="ECO:0000256" key="7">
    <source>
        <dbReference type="ARBA" id="ARBA00023002"/>
    </source>
</evidence>
<keyword evidence="7" id="KW-0560">Oxidoreductase</keyword>
<keyword evidence="6" id="KW-0521">NADP</keyword>
<dbReference type="AlphaFoldDB" id="A0A0S4V8T8"/>
<dbReference type="SUPFAM" id="SSF51905">
    <property type="entry name" value="FAD/NAD(P)-binding domain"/>
    <property type="match status" value="1"/>
</dbReference>